<sequence length="250" mass="26588">MLAGKLPTSSLPASRCCSTPAAPSAHIRAPVACEQRQRRLLATPLRAVPADVEVKEKDAKKAEKSRADEEDVGPHPQPSSREVESFLSQLVNHTDIAEMNLQVGSFELRVKRSIGGAAAAAAAAAPQTVVIKEAPPPPQPLDSVKSMDESMDESLVYVSSPKVGIFTRGKYVGGKRVGKGNVANKGDQLKKGQTLGYVEQLGTYVPVEAPQAGEVVDFLVEEGAPVEYKQTIVEMAPFFGGHIIGDSKYA</sequence>
<dbReference type="InterPro" id="IPR011053">
    <property type="entry name" value="Single_hybrid_motif"/>
</dbReference>
<dbReference type="SUPFAM" id="SSF51230">
    <property type="entry name" value="Single hybrid motif"/>
    <property type="match status" value="1"/>
</dbReference>
<dbReference type="PANTHER" id="PTHR47597">
    <property type="entry name" value="IS A MEMBER OF THE PF|00364 BIOTIN-REQUIRING ENZYMES FAMILY-RELATED"/>
    <property type="match status" value="1"/>
</dbReference>
<feature type="domain" description="Lipoyl-binding" evidence="2">
    <location>
        <begin position="182"/>
        <end position="235"/>
    </location>
</feature>
<dbReference type="Gene3D" id="2.40.50.100">
    <property type="match status" value="1"/>
</dbReference>
<dbReference type="EMBL" id="HBIP01027740">
    <property type="protein sequence ID" value="CAE0501693.1"/>
    <property type="molecule type" value="Transcribed_RNA"/>
</dbReference>
<feature type="region of interest" description="Disordered" evidence="1">
    <location>
        <begin position="44"/>
        <end position="83"/>
    </location>
</feature>
<accession>A0A7S3R3T8</accession>
<dbReference type="InterPro" id="IPR053217">
    <property type="entry name" value="ACC_Biotin_Carrier"/>
</dbReference>
<feature type="region of interest" description="Disordered" evidence="1">
    <location>
        <begin position="1"/>
        <end position="27"/>
    </location>
</feature>
<evidence type="ECO:0000313" key="3">
    <source>
        <dbReference type="EMBL" id="CAE0501693.1"/>
    </source>
</evidence>
<name>A0A7S3R3T8_DUNTE</name>
<protein>
    <recommendedName>
        <fullName evidence="2">Lipoyl-binding domain-containing protein</fullName>
    </recommendedName>
</protein>
<dbReference type="CDD" id="cd06850">
    <property type="entry name" value="biotinyl_domain"/>
    <property type="match status" value="1"/>
</dbReference>
<evidence type="ECO:0000259" key="2">
    <source>
        <dbReference type="Pfam" id="PF00364"/>
    </source>
</evidence>
<proteinExistence type="predicted"/>
<gene>
    <name evidence="3" type="ORF">DTER00134_LOCUS16766</name>
</gene>
<dbReference type="Pfam" id="PF00364">
    <property type="entry name" value="Biotin_lipoyl"/>
    <property type="match status" value="1"/>
</dbReference>
<dbReference type="AlphaFoldDB" id="A0A7S3R3T8"/>
<feature type="compositionally biased region" description="Basic and acidic residues" evidence="1">
    <location>
        <begin position="52"/>
        <end position="67"/>
    </location>
</feature>
<evidence type="ECO:0000256" key="1">
    <source>
        <dbReference type="SAM" id="MobiDB-lite"/>
    </source>
</evidence>
<dbReference type="InterPro" id="IPR000089">
    <property type="entry name" value="Biotin_lipoyl"/>
</dbReference>
<reference evidence="3" key="1">
    <citation type="submission" date="2021-01" db="EMBL/GenBank/DDBJ databases">
        <authorList>
            <person name="Corre E."/>
            <person name="Pelletier E."/>
            <person name="Niang G."/>
            <person name="Scheremetjew M."/>
            <person name="Finn R."/>
            <person name="Kale V."/>
            <person name="Holt S."/>
            <person name="Cochrane G."/>
            <person name="Meng A."/>
            <person name="Brown T."/>
            <person name="Cohen L."/>
        </authorList>
    </citation>
    <scope>NUCLEOTIDE SEQUENCE</scope>
    <source>
        <strain evidence="3">CCMP1320</strain>
    </source>
</reference>
<dbReference type="PANTHER" id="PTHR47597:SF1">
    <property type="entry name" value="IS A MEMBER OF THE PF|00364 BIOTIN-REQUIRING ENZYMES FAMILY-RELATED"/>
    <property type="match status" value="1"/>
</dbReference>
<organism evidence="3">
    <name type="scientific">Dunaliella tertiolecta</name>
    <name type="common">Green alga</name>
    <dbReference type="NCBI Taxonomy" id="3047"/>
    <lineage>
        <taxon>Eukaryota</taxon>
        <taxon>Viridiplantae</taxon>
        <taxon>Chlorophyta</taxon>
        <taxon>core chlorophytes</taxon>
        <taxon>Chlorophyceae</taxon>
        <taxon>CS clade</taxon>
        <taxon>Chlamydomonadales</taxon>
        <taxon>Dunaliellaceae</taxon>
        <taxon>Dunaliella</taxon>
    </lineage>
</organism>